<accession>A0A2J7ZZI1</accession>
<comment type="caution">
    <text evidence="2">The sequence shown here is derived from an EMBL/GenBank/DDBJ whole genome shotgun (WGS) entry which is preliminary data.</text>
</comment>
<feature type="coiled-coil region" evidence="1">
    <location>
        <begin position="67"/>
        <end position="144"/>
    </location>
</feature>
<reference evidence="2 3" key="1">
    <citation type="journal article" date="2017" name="Mol. Biol. Evol.">
        <title>The 4-celled Tetrabaena socialis nuclear genome reveals the essential components for genetic control of cell number at the origin of multicellularity in the volvocine lineage.</title>
        <authorList>
            <person name="Featherston J."/>
            <person name="Arakaki Y."/>
            <person name="Hanschen E.R."/>
            <person name="Ferris P.J."/>
            <person name="Michod R.E."/>
            <person name="Olson B.J.S.C."/>
            <person name="Nozaki H."/>
            <person name="Durand P.M."/>
        </authorList>
    </citation>
    <scope>NUCLEOTIDE SEQUENCE [LARGE SCALE GENOMIC DNA]</scope>
    <source>
        <strain evidence="2 3">NIES-571</strain>
    </source>
</reference>
<keyword evidence="3" id="KW-1185">Reference proteome</keyword>
<evidence type="ECO:0000313" key="2">
    <source>
        <dbReference type="EMBL" id="PNH05680.1"/>
    </source>
</evidence>
<protein>
    <submittedName>
        <fullName evidence="2">Uncharacterized protein</fullName>
    </submittedName>
</protein>
<dbReference type="EMBL" id="PGGS01000287">
    <property type="protein sequence ID" value="PNH05680.1"/>
    <property type="molecule type" value="Genomic_DNA"/>
</dbReference>
<gene>
    <name evidence="2" type="ORF">TSOC_008031</name>
</gene>
<keyword evidence="1" id="KW-0175">Coiled coil</keyword>
<proteinExistence type="predicted"/>
<name>A0A2J7ZZI1_9CHLO</name>
<evidence type="ECO:0000313" key="3">
    <source>
        <dbReference type="Proteomes" id="UP000236333"/>
    </source>
</evidence>
<dbReference type="AlphaFoldDB" id="A0A2J7ZZI1"/>
<dbReference type="OrthoDB" id="534430at2759"/>
<feature type="coiled-coil region" evidence="1">
    <location>
        <begin position="196"/>
        <end position="230"/>
    </location>
</feature>
<dbReference type="Proteomes" id="UP000236333">
    <property type="component" value="Unassembled WGS sequence"/>
</dbReference>
<organism evidence="2 3">
    <name type="scientific">Tetrabaena socialis</name>
    <dbReference type="NCBI Taxonomy" id="47790"/>
    <lineage>
        <taxon>Eukaryota</taxon>
        <taxon>Viridiplantae</taxon>
        <taxon>Chlorophyta</taxon>
        <taxon>core chlorophytes</taxon>
        <taxon>Chlorophyceae</taxon>
        <taxon>CS clade</taxon>
        <taxon>Chlamydomonadales</taxon>
        <taxon>Tetrabaenaceae</taxon>
        <taxon>Tetrabaena</taxon>
    </lineage>
</organism>
<sequence length="405" mass="45201">MVMPGPPDSCDGYAELRKRVQDLKTQHHQAVQQQHVHREVDVASLASRCSQLEALNLALTVDNEKQRLQQQQNIERAAKLRKHHEREIHKLKEQVETLSQATSSIEEGWASKLAAAESTAAVRVQHLEAEAARLKQQQEAGVAQMVQEHEAKLQDVDEWCRGEIEAVQHNARAQVAQAHEAVEHWQLKYDAVSVAHQELLDVHEAQTRELDELQAALQERDGELQAANAALLRLHKQHADAHTRAEEEQIHTAQCHAGEMEALRAQQAEQLAHIDSRLQGVLSKKDATIAALRAELQRVVTRTAKVEEVEVATNGVEPVVSNGHSSSSMLEFDELADIIRLVHDTDIVEFELKSKRFSLSVRKKEAIQAEQAAAYQAEVGGEVVKFLVENGQPISVGQPIMIIKP</sequence>
<evidence type="ECO:0000256" key="1">
    <source>
        <dbReference type="SAM" id="Coils"/>
    </source>
</evidence>